<proteinExistence type="predicted"/>
<feature type="compositionally biased region" description="Low complexity" evidence="1">
    <location>
        <begin position="509"/>
        <end position="525"/>
    </location>
</feature>
<protein>
    <recommendedName>
        <fullName evidence="4">Phage tail protein (Tail_P2_I)</fullName>
    </recommendedName>
</protein>
<dbReference type="RefSeq" id="WP_161090190.1">
    <property type="nucleotide sequence ID" value="NZ_WWCV01000019.1"/>
</dbReference>
<evidence type="ECO:0000313" key="3">
    <source>
        <dbReference type="Proteomes" id="UP000484875"/>
    </source>
</evidence>
<reference evidence="2 3" key="1">
    <citation type="submission" date="2019-12" db="EMBL/GenBank/DDBJ databases">
        <title>Novel species isolated from a subtropical stream in China.</title>
        <authorList>
            <person name="Lu H."/>
        </authorList>
    </citation>
    <scope>NUCLEOTIDE SEQUENCE [LARGE SCALE GENOMIC DNA]</scope>
    <source>
        <strain evidence="2 3">FT107W</strain>
    </source>
</reference>
<keyword evidence="3" id="KW-1185">Reference proteome</keyword>
<sequence>MLNSPDALYQLLPAYIRQRDAQSGGALQQLMAIVGKQAQLIDRDLLRMYDNNFIETCEPWVVPYIAELLGYQPSGGADASPALMQYLAPRRELANSIAFERRKGTLMVLEELARDVARWPAVAVEFYRRLAQAQHLDHLHPDRPATADLHNAAQLQHTGSPFDTLSRTADVRRIGNAQSPGWYNPSSVGLFVFRQRRYSVTRTYASCQREAGQHCYAFSILGNDVALYRKPVPPAQLPLPILRGELEAAPAPDASSASADPALYGPGRSLWITVPDWPKKGDRGQVPPSAVIPADLSSWSYRVPKNHVAIDPQLARIMFPLKQRPQKGVLVSYGYGFAMDLGGGEYSRPALPLPARVTRVRVRAAEHGAPEPGAFRTIGLAIDDWQTARAGPPETRPEAALVVELADSGSYHGAIHITLGQGESVWIVAAPGTRPVLLLTDERDGAADRISVQGAAGSRLTLDGLLVAGHGIDISPRLPDDGEGTDVTLRSPEDGEAIAPRQSADDHGTGIAPGPAADGDGIDTAPRPPAANDGATSTGDLCQVWIRHSTLVPGWGLSCDCRPTHPGQPSVVLDGSTACLRIDHSIVGPVQVAGADEAAPIVVTDSIIDAMDASQPAIAGTQGEIALALLTIARSTIIGEMAVHAIARADDSLFLGKVQVARRQAGCIRYCYLPANSRTPRRHRCQPDDAIAAARAKVDADTTLTPAQRTARKAIVSADTALRVRPHFESLRYGSELYARLHPSTASEIASGAQDGSEMGVYHDLFEPQRLALLNARLAEYVPATFEAATLYAHYPSASSQEAKP</sequence>
<name>A0A845HGT9_9BURK</name>
<evidence type="ECO:0000256" key="1">
    <source>
        <dbReference type="SAM" id="MobiDB-lite"/>
    </source>
</evidence>
<evidence type="ECO:0008006" key="4">
    <source>
        <dbReference type="Google" id="ProtNLM"/>
    </source>
</evidence>
<organism evidence="2 3">
    <name type="scientific">Duganella vulcania</name>
    <dbReference type="NCBI Taxonomy" id="2692166"/>
    <lineage>
        <taxon>Bacteria</taxon>
        <taxon>Pseudomonadati</taxon>
        <taxon>Pseudomonadota</taxon>
        <taxon>Betaproteobacteria</taxon>
        <taxon>Burkholderiales</taxon>
        <taxon>Oxalobacteraceae</taxon>
        <taxon>Telluria group</taxon>
        <taxon>Duganella</taxon>
    </lineage>
</organism>
<comment type="caution">
    <text evidence="2">The sequence shown here is derived from an EMBL/GenBank/DDBJ whole genome shotgun (WGS) entry which is preliminary data.</text>
</comment>
<dbReference type="AlphaFoldDB" id="A0A845HGT9"/>
<dbReference type="EMBL" id="WWCV01000019">
    <property type="protein sequence ID" value="MYN17577.1"/>
    <property type="molecule type" value="Genomic_DNA"/>
</dbReference>
<gene>
    <name evidence="2" type="ORF">GTP81_12515</name>
</gene>
<feature type="region of interest" description="Disordered" evidence="1">
    <location>
        <begin position="474"/>
        <end position="536"/>
    </location>
</feature>
<dbReference type="Proteomes" id="UP000484875">
    <property type="component" value="Unassembled WGS sequence"/>
</dbReference>
<evidence type="ECO:0000313" key="2">
    <source>
        <dbReference type="EMBL" id="MYN17577.1"/>
    </source>
</evidence>
<accession>A0A845HGT9</accession>